<gene>
    <name evidence="1" type="ORF">AMTR_s00130p00119430</name>
</gene>
<accession>W1NRQ8</accession>
<organism evidence="1 2">
    <name type="scientific">Amborella trichopoda</name>
    <dbReference type="NCBI Taxonomy" id="13333"/>
    <lineage>
        <taxon>Eukaryota</taxon>
        <taxon>Viridiplantae</taxon>
        <taxon>Streptophyta</taxon>
        <taxon>Embryophyta</taxon>
        <taxon>Tracheophyta</taxon>
        <taxon>Spermatophyta</taxon>
        <taxon>Magnoliopsida</taxon>
        <taxon>Amborellales</taxon>
        <taxon>Amborellaceae</taxon>
        <taxon>Amborella</taxon>
    </lineage>
</organism>
<dbReference type="AlphaFoldDB" id="W1NRQ8"/>
<dbReference type="Proteomes" id="UP000017836">
    <property type="component" value="Unassembled WGS sequence"/>
</dbReference>
<reference evidence="2" key="1">
    <citation type="journal article" date="2013" name="Science">
        <title>The Amborella genome and the evolution of flowering plants.</title>
        <authorList>
            <consortium name="Amborella Genome Project"/>
        </authorList>
    </citation>
    <scope>NUCLEOTIDE SEQUENCE [LARGE SCALE GENOMIC DNA]</scope>
</reference>
<proteinExistence type="predicted"/>
<sequence>MAEVARCQSARLDLHRTVAETTALDWMSKHLRKGRVQSHVWLLTRQELASRCSSIEHIEEATYYLASVPVVEWLATLNLPLKIEQGKG</sequence>
<evidence type="ECO:0000313" key="2">
    <source>
        <dbReference type="Proteomes" id="UP000017836"/>
    </source>
</evidence>
<dbReference type="Gramene" id="ERM97690">
    <property type="protein sequence ID" value="ERM97690"/>
    <property type="gene ID" value="AMTR_s00130p00119430"/>
</dbReference>
<dbReference type="eggNOG" id="ENOG502SXK0">
    <property type="taxonomic scope" value="Eukaryota"/>
</dbReference>
<keyword evidence="2" id="KW-1185">Reference proteome</keyword>
<protein>
    <submittedName>
        <fullName evidence="1">Uncharacterized protein</fullName>
    </submittedName>
</protein>
<dbReference type="EMBL" id="KI395898">
    <property type="protein sequence ID" value="ERM97690.1"/>
    <property type="molecule type" value="Genomic_DNA"/>
</dbReference>
<dbReference type="HOGENOM" id="CLU_2472112_0_0_1"/>
<evidence type="ECO:0000313" key="1">
    <source>
        <dbReference type="EMBL" id="ERM97690.1"/>
    </source>
</evidence>
<name>W1NRQ8_AMBTC</name>